<evidence type="ECO:0000313" key="2">
    <source>
        <dbReference type="Proteomes" id="UP001500443"/>
    </source>
</evidence>
<reference evidence="1 2" key="1">
    <citation type="journal article" date="2019" name="Int. J. Syst. Evol. Microbiol.">
        <title>The Global Catalogue of Microorganisms (GCM) 10K type strain sequencing project: providing services to taxonomists for standard genome sequencing and annotation.</title>
        <authorList>
            <consortium name="The Broad Institute Genomics Platform"/>
            <consortium name="The Broad Institute Genome Sequencing Center for Infectious Disease"/>
            <person name="Wu L."/>
            <person name="Ma J."/>
        </authorList>
    </citation>
    <scope>NUCLEOTIDE SEQUENCE [LARGE SCALE GENOMIC DNA]</scope>
    <source>
        <strain evidence="1 2">JCM 15481</strain>
    </source>
</reference>
<gene>
    <name evidence="1" type="ORF">GCM10009802_68140</name>
</gene>
<keyword evidence="2" id="KW-1185">Reference proteome</keyword>
<accession>A0ABN2AII3</accession>
<proteinExistence type="predicted"/>
<organism evidence="1 2">
    <name type="scientific">Streptomyces synnematoformans</name>
    <dbReference type="NCBI Taxonomy" id="415721"/>
    <lineage>
        <taxon>Bacteria</taxon>
        <taxon>Bacillati</taxon>
        <taxon>Actinomycetota</taxon>
        <taxon>Actinomycetes</taxon>
        <taxon>Kitasatosporales</taxon>
        <taxon>Streptomycetaceae</taxon>
        <taxon>Streptomyces</taxon>
    </lineage>
</organism>
<comment type="caution">
    <text evidence="1">The sequence shown here is derived from an EMBL/GenBank/DDBJ whole genome shotgun (WGS) entry which is preliminary data.</text>
</comment>
<name>A0ABN2AII3_9ACTN</name>
<evidence type="ECO:0000313" key="1">
    <source>
        <dbReference type="EMBL" id="GAA1519367.1"/>
    </source>
</evidence>
<dbReference type="EMBL" id="BAAAPF010000672">
    <property type="protein sequence ID" value="GAA1519367.1"/>
    <property type="molecule type" value="Genomic_DNA"/>
</dbReference>
<sequence>MFAYQMHESRSADLRREAAQYRLAREATAARREQRREARRARVLARWVKAA</sequence>
<protein>
    <submittedName>
        <fullName evidence="1">Uncharacterized protein</fullName>
    </submittedName>
</protein>
<dbReference type="Proteomes" id="UP001500443">
    <property type="component" value="Unassembled WGS sequence"/>
</dbReference>